<dbReference type="InterPro" id="IPR022941">
    <property type="entry name" value="SRP54"/>
</dbReference>
<evidence type="ECO:0000313" key="13">
    <source>
        <dbReference type="Proteomes" id="UP000036771"/>
    </source>
</evidence>
<dbReference type="GO" id="GO:0006614">
    <property type="term" value="P:SRP-dependent cotranslational protein targeting to membrane"/>
    <property type="evidence" value="ECO:0007669"/>
    <property type="project" value="InterPro"/>
</dbReference>
<dbReference type="NCBIfam" id="TIGR00959">
    <property type="entry name" value="ffh"/>
    <property type="match status" value="1"/>
</dbReference>
<dbReference type="OrthoDB" id="9804720at2"/>
<dbReference type="Pfam" id="PF00448">
    <property type="entry name" value="SRP54"/>
    <property type="match status" value="1"/>
</dbReference>
<dbReference type="CDD" id="cd18539">
    <property type="entry name" value="SRP_G"/>
    <property type="match status" value="1"/>
</dbReference>
<dbReference type="STRING" id="1629334.Cva_01679"/>
<comment type="caution">
    <text evidence="12">The sequence shown here is derived from an EMBL/GenBank/DDBJ whole genome shotgun (WGS) entry which is preliminary data.</text>
</comment>
<dbReference type="Gene3D" id="1.10.260.30">
    <property type="entry name" value="Signal recognition particle, SRP54 subunit, M-domain"/>
    <property type="match status" value="1"/>
</dbReference>
<evidence type="ECO:0000256" key="2">
    <source>
        <dbReference type="ARBA" id="ARBA00005450"/>
    </source>
</evidence>
<dbReference type="SMART" id="SM00962">
    <property type="entry name" value="SRP54"/>
    <property type="match status" value="1"/>
</dbReference>
<dbReference type="InterPro" id="IPR003593">
    <property type="entry name" value="AAA+_ATPase"/>
</dbReference>
<dbReference type="GO" id="GO:0005886">
    <property type="term" value="C:plasma membrane"/>
    <property type="evidence" value="ECO:0007669"/>
    <property type="project" value="UniProtKB-SubCell"/>
</dbReference>
<keyword evidence="4 10" id="KW-0378">Hydrolase</keyword>
<dbReference type="SUPFAM" id="SSF52540">
    <property type="entry name" value="P-loop containing nucleoside triphosphate hydrolases"/>
    <property type="match status" value="1"/>
</dbReference>
<dbReference type="SMART" id="SM00382">
    <property type="entry name" value="AAA"/>
    <property type="match status" value="1"/>
</dbReference>
<name>A0A0K8MFN6_9PROT</name>
<evidence type="ECO:0000256" key="8">
    <source>
        <dbReference type="ARBA" id="ARBA00023274"/>
    </source>
</evidence>
<dbReference type="PROSITE" id="PS00300">
    <property type="entry name" value="SRP54"/>
    <property type="match status" value="1"/>
</dbReference>
<feature type="binding site" evidence="10">
    <location>
        <begin position="248"/>
        <end position="251"/>
    </location>
    <ligand>
        <name>GTP</name>
        <dbReference type="ChEBI" id="CHEBI:37565"/>
    </ligand>
</feature>
<keyword evidence="8 10" id="KW-0687">Ribonucleoprotein</keyword>
<gene>
    <name evidence="10 12" type="primary">ffh</name>
    <name evidence="12" type="ORF">Cva_01679</name>
</gene>
<dbReference type="InterPro" id="IPR013822">
    <property type="entry name" value="Signal_recog_particl_SRP54_hlx"/>
</dbReference>
<evidence type="ECO:0000259" key="11">
    <source>
        <dbReference type="PROSITE" id="PS00300"/>
    </source>
</evidence>
<dbReference type="Gene3D" id="3.40.50.300">
    <property type="entry name" value="P-loop containing nucleotide triphosphate hydrolases"/>
    <property type="match status" value="1"/>
</dbReference>
<dbReference type="Proteomes" id="UP000036771">
    <property type="component" value="Unassembled WGS sequence"/>
</dbReference>
<evidence type="ECO:0000256" key="4">
    <source>
        <dbReference type="ARBA" id="ARBA00022801"/>
    </source>
</evidence>
<dbReference type="AlphaFoldDB" id="A0A0K8MFN6"/>
<reference evidence="12 13" key="1">
    <citation type="submission" date="2015-03" db="EMBL/GenBank/DDBJ databases">
        <title>Caedibacter varicaedens, whole genome shotgun sequence.</title>
        <authorList>
            <person name="Suzuki H."/>
            <person name="Dapper A.L."/>
            <person name="Gibson A.K."/>
            <person name="Jackson C."/>
            <person name="Lee H."/>
            <person name="Pejaver V.R."/>
            <person name="Doak T."/>
            <person name="Lynch M."/>
        </authorList>
    </citation>
    <scope>NUCLEOTIDE SEQUENCE [LARGE SCALE GENOMIC DNA]</scope>
</reference>
<keyword evidence="13" id="KW-1185">Reference proteome</keyword>
<dbReference type="SUPFAM" id="SSF47446">
    <property type="entry name" value="Signal peptide-binding domain"/>
    <property type="match status" value="1"/>
</dbReference>
<comment type="subcellular location">
    <subcellularLocation>
        <location evidence="1">Cell inner membrane</location>
        <topology evidence="1">Peripheral membrane protein</topology>
        <orientation evidence="1">Cytoplasmic side</orientation>
    </subcellularLocation>
    <subcellularLocation>
        <location evidence="10">Cytoplasm</location>
    </subcellularLocation>
    <text evidence="10">The SRP-RNC complex is targeted to the cytoplasmic membrane.</text>
</comment>
<comment type="domain">
    <text evidence="10">Composed of three domains: the N-terminal N domain, which is responsible for interactions with the ribosome, the central G domain, which binds GTP, and the C-terminal M domain, which binds the RNA and the signal sequence of the RNC.</text>
</comment>
<comment type="function">
    <text evidence="10">Involved in targeting and insertion of nascent membrane proteins into the cytoplasmic membrane. Binds to the hydrophobic signal sequence of the ribosome-nascent chain (RNC) as it emerges from the ribosomes. The SRP-RNC complex is then targeted to the cytoplasmic membrane where it interacts with the SRP receptor FtsY. Interaction with FtsY leads to the transfer of the RNC complex to the Sec translocase for insertion into the membrane, the hydrolysis of GTP by both Ffh and FtsY, and the dissociation of the SRP-FtsY complex into the individual components.</text>
</comment>
<dbReference type="HAMAP" id="MF_00306">
    <property type="entry name" value="SRP54"/>
    <property type="match status" value="1"/>
</dbReference>
<evidence type="ECO:0000313" key="12">
    <source>
        <dbReference type="EMBL" id="GAO99008.1"/>
    </source>
</evidence>
<dbReference type="InterPro" id="IPR036891">
    <property type="entry name" value="Signal_recog_part_SRP54_M_sf"/>
</dbReference>
<dbReference type="Gene3D" id="1.20.120.140">
    <property type="entry name" value="Signal recognition particle SRP54, nucleotide-binding domain"/>
    <property type="match status" value="1"/>
</dbReference>
<dbReference type="InterPro" id="IPR042101">
    <property type="entry name" value="SRP54_N_sf"/>
</dbReference>
<keyword evidence="3 10" id="KW-0547">Nucleotide-binding</keyword>
<evidence type="ECO:0000256" key="1">
    <source>
        <dbReference type="ARBA" id="ARBA00004515"/>
    </source>
</evidence>
<dbReference type="InterPro" id="IPR004125">
    <property type="entry name" value="Signal_recog_particle_SRP54_M"/>
</dbReference>
<keyword evidence="10" id="KW-0963">Cytoplasm</keyword>
<feature type="domain" description="SRP54-type proteins GTP-binding" evidence="11">
    <location>
        <begin position="269"/>
        <end position="282"/>
    </location>
</feature>
<sequence>MFSSLGNRLGDIFDRLRKRGALTEADVETALREVRVALLEADVALPVVKDFITHVKERAIGQEVLKSITPGQMVVKIVYDQMVATLGGEGAEINLLATPPVTMMIVGLQGSGKTTSTAKIARLLSTKKRKKVLMASVDVYRPAAREQLKILGQEAHVDTLPIIDHEKPLEIVKRGYEKARLEGYDVFMVDTAGRLHIDDALMEELVQLRNVLKPTETLFVADAMTGQDAANVAKTFHERVGLTGVVLTRVDGDARGGAALSVRHITGCPVKLMGMGERIEQIEEFHPDRIASRILDMGDVLTLVEKAAETIDREEAEKLAQKMGKGQFDMNDLANQLRQVTKMGGLGGLMGMLPGINKYKNQIQQAGIDEKMISRQLAVINSMTQVERKNPKVLNGSRRKRIATGSGTTVTDVNRLLKQFQDMQDMMKRMNKLGEKGLKRQGLRGLLGR</sequence>
<dbReference type="EMBL" id="BBVC01000114">
    <property type="protein sequence ID" value="GAO99008.1"/>
    <property type="molecule type" value="Genomic_DNA"/>
</dbReference>
<dbReference type="GO" id="GO:0005525">
    <property type="term" value="F:GTP binding"/>
    <property type="evidence" value="ECO:0007669"/>
    <property type="project" value="UniProtKB-UniRule"/>
</dbReference>
<dbReference type="GO" id="GO:0003924">
    <property type="term" value="F:GTPase activity"/>
    <property type="evidence" value="ECO:0007669"/>
    <property type="project" value="UniProtKB-UniRule"/>
</dbReference>
<comment type="similarity">
    <text evidence="2 10">Belongs to the GTP-binding SRP family. SRP54 subfamily.</text>
</comment>
<organism evidence="12 13">
    <name type="scientific">Caedimonas varicaedens</name>
    <dbReference type="NCBI Taxonomy" id="1629334"/>
    <lineage>
        <taxon>Bacteria</taxon>
        <taxon>Pseudomonadati</taxon>
        <taxon>Pseudomonadota</taxon>
        <taxon>Alphaproteobacteria</taxon>
        <taxon>Holosporales</taxon>
        <taxon>Caedimonadaceae</taxon>
        <taxon>Caedimonas</taxon>
    </lineage>
</organism>
<proteinExistence type="inferred from homology"/>
<evidence type="ECO:0000256" key="3">
    <source>
        <dbReference type="ARBA" id="ARBA00022741"/>
    </source>
</evidence>
<dbReference type="GO" id="GO:0048500">
    <property type="term" value="C:signal recognition particle"/>
    <property type="evidence" value="ECO:0007669"/>
    <property type="project" value="UniProtKB-UniRule"/>
</dbReference>
<dbReference type="GO" id="GO:0008312">
    <property type="term" value="F:7S RNA binding"/>
    <property type="evidence" value="ECO:0007669"/>
    <property type="project" value="InterPro"/>
</dbReference>
<dbReference type="EC" id="3.6.5.4" evidence="10"/>
<evidence type="ECO:0000256" key="10">
    <source>
        <dbReference type="HAMAP-Rule" id="MF_00306"/>
    </source>
</evidence>
<dbReference type="Pfam" id="PF02881">
    <property type="entry name" value="SRP54_N"/>
    <property type="match status" value="1"/>
</dbReference>
<dbReference type="Pfam" id="PF02978">
    <property type="entry name" value="SRP_SPB"/>
    <property type="match status" value="1"/>
</dbReference>
<keyword evidence="7 10" id="KW-0733">Signal recognition particle</keyword>
<evidence type="ECO:0000256" key="6">
    <source>
        <dbReference type="ARBA" id="ARBA00023134"/>
    </source>
</evidence>
<comment type="subunit">
    <text evidence="10">Part of the signal recognition particle protein translocation system, which is composed of SRP and FtsY. SRP is a ribonucleoprotein composed of Ffh and a 4.5S RNA molecule.</text>
</comment>
<protein>
    <recommendedName>
        <fullName evidence="10">Signal recognition particle protein</fullName>
        <ecNumber evidence="10">3.6.5.4</ecNumber>
    </recommendedName>
    <alternativeName>
        <fullName evidence="10">Fifty-four homolog</fullName>
    </alternativeName>
</protein>
<dbReference type="PANTHER" id="PTHR11564:SF5">
    <property type="entry name" value="SIGNAL RECOGNITION PARTICLE SUBUNIT SRP54"/>
    <property type="match status" value="1"/>
</dbReference>
<keyword evidence="5 10" id="KW-0694">RNA-binding</keyword>
<evidence type="ECO:0000256" key="5">
    <source>
        <dbReference type="ARBA" id="ARBA00022884"/>
    </source>
</evidence>
<evidence type="ECO:0000256" key="9">
    <source>
        <dbReference type="ARBA" id="ARBA00048027"/>
    </source>
</evidence>
<evidence type="ECO:0000256" key="7">
    <source>
        <dbReference type="ARBA" id="ARBA00023135"/>
    </source>
</evidence>
<dbReference type="InterPro" id="IPR027417">
    <property type="entry name" value="P-loop_NTPase"/>
</dbReference>
<dbReference type="InterPro" id="IPR004780">
    <property type="entry name" value="SRP"/>
</dbReference>
<keyword evidence="6 10" id="KW-0342">GTP-binding</keyword>
<dbReference type="SMART" id="SM00963">
    <property type="entry name" value="SRP54_N"/>
    <property type="match status" value="1"/>
</dbReference>
<accession>A0A0K8MFN6</accession>
<comment type="catalytic activity">
    <reaction evidence="9 10">
        <text>GTP + H2O = GDP + phosphate + H(+)</text>
        <dbReference type="Rhea" id="RHEA:19669"/>
        <dbReference type="ChEBI" id="CHEBI:15377"/>
        <dbReference type="ChEBI" id="CHEBI:15378"/>
        <dbReference type="ChEBI" id="CHEBI:37565"/>
        <dbReference type="ChEBI" id="CHEBI:43474"/>
        <dbReference type="ChEBI" id="CHEBI:58189"/>
        <dbReference type="EC" id="3.6.5.4"/>
    </reaction>
</comment>
<dbReference type="InterPro" id="IPR000897">
    <property type="entry name" value="SRP54_GTPase_dom"/>
</dbReference>
<dbReference type="PANTHER" id="PTHR11564">
    <property type="entry name" value="SIGNAL RECOGNITION PARTICLE 54K PROTEIN SRP54"/>
    <property type="match status" value="1"/>
</dbReference>
<feature type="binding site" evidence="10">
    <location>
        <begin position="107"/>
        <end position="114"/>
    </location>
    <ligand>
        <name>GTP</name>
        <dbReference type="ChEBI" id="CHEBI:37565"/>
    </ligand>
</feature>
<feature type="binding site" evidence="10">
    <location>
        <begin position="190"/>
        <end position="194"/>
    </location>
    <ligand>
        <name>GTP</name>
        <dbReference type="ChEBI" id="CHEBI:37565"/>
    </ligand>
</feature>